<evidence type="ECO:0000313" key="1">
    <source>
        <dbReference type="EMBL" id="WFD12178.1"/>
    </source>
</evidence>
<organism evidence="1 2">
    <name type="scientific">Tepidibacter hydrothermalis</name>
    <dbReference type="NCBI Taxonomy" id="3036126"/>
    <lineage>
        <taxon>Bacteria</taxon>
        <taxon>Bacillati</taxon>
        <taxon>Bacillota</taxon>
        <taxon>Clostridia</taxon>
        <taxon>Peptostreptococcales</taxon>
        <taxon>Peptostreptococcaceae</taxon>
        <taxon>Tepidibacter</taxon>
    </lineage>
</organism>
<dbReference type="InterPro" id="IPR010181">
    <property type="entry name" value="CGCAxxGCC_motif"/>
</dbReference>
<name>A0ABY8ELH0_9FIRM</name>
<evidence type="ECO:0000313" key="2">
    <source>
        <dbReference type="Proteomes" id="UP001222800"/>
    </source>
</evidence>
<gene>
    <name evidence="1" type="ORF">P4S50_08870</name>
</gene>
<dbReference type="EMBL" id="CP120733">
    <property type="protein sequence ID" value="WFD12178.1"/>
    <property type="molecule type" value="Genomic_DNA"/>
</dbReference>
<protein>
    <submittedName>
        <fullName evidence="1">C-GCAxxG-C-C family (Seleno)protein</fullName>
    </submittedName>
</protein>
<dbReference type="NCBIfam" id="TIGR01909">
    <property type="entry name" value="C_GCAxxG_C_C"/>
    <property type="match status" value="1"/>
</dbReference>
<dbReference type="RefSeq" id="WP_277734480.1">
    <property type="nucleotide sequence ID" value="NZ_CP120733.1"/>
</dbReference>
<proteinExistence type="predicted"/>
<dbReference type="Proteomes" id="UP001222800">
    <property type="component" value="Chromosome"/>
</dbReference>
<reference evidence="1 2" key="1">
    <citation type="submission" date="2023-03" db="EMBL/GenBank/DDBJ databases">
        <title>Complete genome sequence of Tepidibacter sp. SWIR-1, isolated from a deep-sea hydrothermal vent.</title>
        <authorList>
            <person name="Li X."/>
        </authorList>
    </citation>
    <scope>NUCLEOTIDE SEQUENCE [LARGE SCALE GENOMIC DNA]</scope>
    <source>
        <strain evidence="1 2">SWIR-1</strain>
    </source>
</reference>
<dbReference type="Pfam" id="PF09719">
    <property type="entry name" value="C_GCAxxG_C_C"/>
    <property type="match status" value="1"/>
</dbReference>
<sequence>MKKALDYFGNGYNCAESVIKATNEKKNTEIPVAIASSMGHGMGVGSVCGAICAGVSSIGVLKGGQDAEQKKEARLYTKELMNKIEQEYGSVICKELKGNKISCKELIDYVDRYIDSIE</sequence>
<keyword evidence="2" id="KW-1185">Reference proteome</keyword>
<accession>A0ABY8ELH0</accession>